<keyword evidence="3" id="KW-0560">Oxidoreductase</keyword>
<name>A0A926KT22_9BACL</name>
<dbReference type="InterPro" id="IPR050770">
    <property type="entry name" value="Intradiol_RC_Dioxygenase"/>
</dbReference>
<reference evidence="7" key="1">
    <citation type="submission" date="2020-09" db="EMBL/GenBank/DDBJ databases">
        <title>Draft Genome Sequence of Paenibacillus sp. WST5.</title>
        <authorList>
            <person name="Bao Z."/>
        </authorList>
    </citation>
    <scope>NUCLEOTIDE SEQUENCE</scope>
    <source>
        <strain evidence="7">WST5</strain>
    </source>
</reference>
<evidence type="ECO:0000256" key="1">
    <source>
        <dbReference type="ARBA" id="ARBA00007825"/>
    </source>
</evidence>
<feature type="chain" id="PRO_5037393961" description="Intradiol ring-cleavage dioxygenases domain-containing protein" evidence="5">
    <location>
        <begin position="25"/>
        <end position="220"/>
    </location>
</feature>
<dbReference type="Gene3D" id="2.60.130.10">
    <property type="entry name" value="Aromatic compound dioxygenase"/>
    <property type="match status" value="1"/>
</dbReference>
<accession>A0A926KT22</accession>
<keyword evidence="5" id="KW-0732">Signal</keyword>
<dbReference type="Pfam" id="PF00775">
    <property type="entry name" value="Dioxygenase_C"/>
    <property type="match status" value="1"/>
</dbReference>
<dbReference type="PANTHER" id="PTHR33711">
    <property type="entry name" value="DIOXYGENASE, PUTATIVE (AFU_ORTHOLOGUE AFUA_2G02910)-RELATED"/>
    <property type="match status" value="1"/>
</dbReference>
<dbReference type="Proteomes" id="UP000650466">
    <property type="component" value="Unassembled WGS sequence"/>
</dbReference>
<dbReference type="CDD" id="cd00421">
    <property type="entry name" value="intradiol_dioxygenase"/>
    <property type="match status" value="1"/>
</dbReference>
<evidence type="ECO:0000256" key="3">
    <source>
        <dbReference type="ARBA" id="ARBA00023002"/>
    </source>
</evidence>
<feature type="domain" description="Intradiol ring-cleavage dioxygenases" evidence="6">
    <location>
        <begin position="74"/>
        <end position="216"/>
    </location>
</feature>
<dbReference type="GO" id="GO:0008199">
    <property type="term" value="F:ferric iron binding"/>
    <property type="evidence" value="ECO:0007669"/>
    <property type="project" value="InterPro"/>
</dbReference>
<evidence type="ECO:0000259" key="6">
    <source>
        <dbReference type="Pfam" id="PF00775"/>
    </source>
</evidence>
<keyword evidence="8" id="KW-1185">Reference proteome</keyword>
<dbReference type="PANTHER" id="PTHR33711:SF11">
    <property type="entry name" value="DIOXYGENASE"/>
    <property type="match status" value="1"/>
</dbReference>
<dbReference type="SUPFAM" id="SSF49482">
    <property type="entry name" value="Aromatic compound dioxygenase"/>
    <property type="match status" value="1"/>
</dbReference>
<evidence type="ECO:0000256" key="5">
    <source>
        <dbReference type="SAM" id="SignalP"/>
    </source>
</evidence>
<dbReference type="InterPro" id="IPR015889">
    <property type="entry name" value="Intradiol_dOase_core"/>
</dbReference>
<organism evidence="7 8">
    <name type="scientific">Paenibacillus sedimenti</name>
    <dbReference type="NCBI Taxonomy" id="2770274"/>
    <lineage>
        <taxon>Bacteria</taxon>
        <taxon>Bacillati</taxon>
        <taxon>Bacillota</taxon>
        <taxon>Bacilli</taxon>
        <taxon>Bacillales</taxon>
        <taxon>Paenibacillaceae</taxon>
        <taxon>Paenibacillus</taxon>
    </lineage>
</organism>
<protein>
    <recommendedName>
        <fullName evidence="6">Intradiol ring-cleavage dioxygenases domain-containing protein</fullName>
    </recommendedName>
</protein>
<feature type="compositionally biased region" description="Polar residues" evidence="4">
    <location>
        <begin position="36"/>
        <end position="56"/>
    </location>
</feature>
<comment type="similarity">
    <text evidence="1">Belongs to the intradiol ring-cleavage dioxygenase family.</text>
</comment>
<feature type="signal peptide" evidence="5">
    <location>
        <begin position="1"/>
        <end position="24"/>
    </location>
</feature>
<comment type="caution">
    <text evidence="7">The sequence shown here is derived from an EMBL/GenBank/DDBJ whole genome shotgun (WGS) entry which is preliminary data.</text>
</comment>
<gene>
    <name evidence="7" type="ORF">ICC18_19980</name>
</gene>
<dbReference type="InterPro" id="IPR006311">
    <property type="entry name" value="TAT_signal"/>
</dbReference>
<sequence length="220" mass="23471">MNKKITRRRFLAASVLALSSAALAACGIHIGGGKTAQPTGNPTQTSPGDSPQSTALEPTPACGSPEELTPAVTEGPYFTPNSPERGVLLEQGMKGTKLIVSGYVVSTACKPVANALLDFWQANADGEYDNKGFTLRGHQYTDATGKFTLETVVPGLYPGRTRHIHVKVQAPDRDVLTTQLFFPNETGNAKDGIYKKALLMDIKNNTDGSLSGSYQFVLKI</sequence>
<dbReference type="PROSITE" id="PS51318">
    <property type="entry name" value="TAT"/>
    <property type="match status" value="1"/>
</dbReference>
<evidence type="ECO:0000313" key="7">
    <source>
        <dbReference type="EMBL" id="MBD0382401.1"/>
    </source>
</evidence>
<proteinExistence type="inferred from homology"/>
<dbReference type="InterPro" id="IPR000627">
    <property type="entry name" value="Intradiol_dOase_C"/>
</dbReference>
<evidence type="ECO:0000256" key="4">
    <source>
        <dbReference type="SAM" id="MobiDB-lite"/>
    </source>
</evidence>
<dbReference type="EMBL" id="JACVVD010000007">
    <property type="protein sequence ID" value="MBD0382401.1"/>
    <property type="molecule type" value="Genomic_DNA"/>
</dbReference>
<dbReference type="GO" id="GO:0016702">
    <property type="term" value="F:oxidoreductase activity, acting on single donors with incorporation of molecular oxygen, incorporation of two atoms of oxygen"/>
    <property type="evidence" value="ECO:0007669"/>
    <property type="project" value="InterPro"/>
</dbReference>
<keyword evidence="2" id="KW-0223">Dioxygenase</keyword>
<evidence type="ECO:0000313" key="8">
    <source>
        <dbReference type="Proteomes" id="UP000650466"/>
    </source>
</evidence>
<feature type="region of interest" description="Disordered" evidence="4">
    <location>
        <begin position="34"/>
        <end position="84"/>
    </location>
</feature>
<dbReference type="AlphaFoldDB" id="A0A926KT22"/>
<dbReference type="PROSITE" id="PS51257">
    <property type="entry name" value="PROKAR_LIPOPROTEIN"/>
    <property type="match status" value="1"/>
</dbReference>
<evidence type="ECO:0000256" key="2">
    <source>
        <dbReference type="ARBA" id="ARBA00022964"/>
    </source>
</evidence>